<keyword evidence="1" id="KW-0238">DNA-binding</keyword>
<keyword evidence="1" id="KW-0217">Developmental protein</keyword>
<keyword evidence="1" id="KW-0805">Transcription regulation</keyword>
<protein>
    <recommendedName>
        <fullName evidence="2">Transcription factor COE DNA-binding domain-containing protein</fullName>
    </recommendedName>
</protein>
<accession>A0A7R9KQS2</accession>
<dbReference type="PANTHER" id="PTHR10747">
    <property type="entry name" value="TRANSCRIPTION FACTOR COE FAMILY MEMBER"/>
    <property type="match status" value="1"/>
</dbReference>
<evidence type="ECO:0000256" key="1">
    <source>
        <dbReference type="RuleBase" id="RU004489"/>
    </source>
</evidence>
<organism evidence="3">
    <name type="scientific">Medioppia subpectinata</name>
    <dbReference type="NCBI Taxonomy" id="1979941"/>
    <lineage>
        <taxon>Eukaryota</taxon>
        <taxon>Metazoa</taxon>
        <taxon>Ecdysozoa</taxon>
        <taxon>Arthropoda</taxon>
        <taxon>Chelicerata</taxon>
        <taxon>Arachnida</taxon>
        <taxon>Acari</taxon>
        <taxon>Acariformes</taxon>
        <taxon>Sarcoptiformes</taxon>
        <taxon>Oribatida</taxon>
        <taxon>Brachypylina</taxon>
        <taxon>Oppioidea</taxon>
        <taxon>Oppiidae</taxon>
        <taxon>Medioppia</taxon>
    </lineage>
</organism>
<keyword evidence="1" id="KW-0862">Zinc</keyword>
<dbReference type="GO" id="GO:0008270">
    <property type="term" value="F:zinc ion binding"/>
    <property type="evidence" value="ECO:0007669"/>
    <property type="project" value="UniProtKB-KW"/>
</dbReference>
<keyword evidence="1" id="KW-0539">Nucleus</keyword>
<name>A0A7R9KQS2_9ACAR</name>
<gene>
    <name evidence="3" type="ORF">OSB1V03_LOCUS6689</name>
</gene>
<dbReference type="InterPro" id="IPR003523">
    <property type="entry name" value="Transcription_factor_COE"/>
</dbReference>
<dbReference type="GO" id="GO:0003677">
    <property type="term" value="F:DNA binding"/>
    <property type="evidence" value="ECO:0007669"/>
    <property type="project" value="UniProtKB-KW"/>
</dbReference>
<sequence>MCETASYGKVRECARRECRAINGPIVAYSVSSMFGLHHSGDTAGLHQPRGPCMAPTAALKEEPSLHVPTAHHPHAQLHHHHHHHGVRSGAAWMQSSMLDQAAVASVGLGRAHFEKQPPSNLRKSNFFHFVIALYDKAGQPVEVERTTFIGFVEKDQLFVFCMKTGVRQEQDLYVRLIDSVTKQAIIYEGQDKNPEMCRVLLTHEVMCSRCCDKKSCGNRNETPSDPVIIDR</sequence>
<comment type="similarity">
    <text evidence="1">Belongs to the COE family.</text>
</comment>
<dbReference type="Gene3D" id="2.60.40.3180">
    <property type="entry name" value="Transcription factor COE1, DNA-binding domain"/>
    <property type="match status" value="1"/>
</dbReference>
<reference evidence="3" key="1">
    <citation type="submission" date="2020-11" db="EMBL/GenBank/DDBJ databases">
        <authorList>
            <person name="Tran Van P."/>
        </authorList>
    </citation>
    <scope>NUCLEOTIDE SEQUENCE</scope>
</reference>
<dbReference type="GO" id="GO:0005634">
    <property type="term" value="C:nucleus"/>
    <property type="evidence" value="ECO:0007669"/>
    <property type="project" value="UniProtKB-SubCell"/>
</dbReference>
<comment type="subcellular location">
    <subcellularLocation>
        <location evidence="1">Nucleus</location>
    </subcellularLocation>
</comment>
<dbReference type="InterPro" id="IPR018350">
    <property type="entry name" value="Transcription_factor_COE_CS"/>
</dbReference>
<evidence type="ECO:0000313" key="4">
    <source>
        <dbReference type="Proteomes" id="UP000759131"/>
    </source>
</evidence>
<evidence type="ECO:0000259" key="2">
    <source>
        <dbReference type="Pfam" id="PF16422"/>
    </source>
</evidence>
<dbReference type="EMBL" id="OC858272">
    <property type="protein sequence ID" value="CAD7626256.1"/>
    <property type="molecule type" value="Genomic_DNA"/>
</dbReference>
<dbReference type="Pfam" id="PF16422">
    <property type="entry name" value="COE1_DBD"/>
    <property type="match status" value="1"/>
</dbReference>
<dbReference type="EMBL" id="CAJPIZ010003697">
    <property type="protein sequence ID" value="CAG2106686.1"/>
    <property type="molecule type" value="Genomic_DNA"/>
</dbReference>
<feature type="domain" description="Transcription factor COE DNA-binding" evidence="2">
    <location>
        <begin position="80"/>
        <end position="231"/>
    </location>
</feature>
<dbReference type="GO" id="GO:0006355">
    <property type="term" value="P:regulation of DNA-templated transcription"/>
    <property type="evidence" value="ECO:0007669"/>
    <property type="project" value="InterPro"/>
</dbReference>
<keyword evidence="1" id="KW-0863">Zinc-finger</keyword>
<dbReference type="AlphaFoldDB" id="A0A7R9KQS2"/>
<dbReference type="PROSITE" id="PS01345">
    <property type="entry name" value="COE"/>
    <property type="match status" value="1"/>
</dbReference>
<keyword evidence="4" id="KW-1185">Reference proteome</keyword>
<keyword evidence="1" id="KW-0804">Transcription</keyword>
<dbReference type="Proteomes" id="UP000759131">
    <property type="component" value="Unassembled WGS sequence"/>
</dbReference>
<proteinExistence type="inferred from homology"/>
<dbReference type="FunFam" id="2.60.40.3180:FF:000004">
    <property type="entry name" value="Transcription factor COE1"/>
    <property type="match status" value="1"/>
</dbReference>
<dbReference type="InterPro" id="IPR038173">
    <property type="entry name" value="COE_DBD_sf"/>
</dbReference>
<dbReference type="InterPro" id="IPR032200">
    <property type="entry name" value="COE_DBD"/>
</dbReference>
<keyword evidence="1" id="KW-0479">Metal-binding</keyword>
<dbReference type="OrthoDB" id="6507991at2759"/>
<evidence type="ECO:0000313" key="3">
    <source>
        <dbReference type="EMBL" id="CAD7626256.1"/>
    </source>
</evidence>